<organism evidence="2 3">
    <name type="scientific">Clytia hemisphaerica</name>
    <dbReference type="NCBI Taxonomy" id="252671"/>
    <lineage>
        <taxon>Eukaryota</taxon>
        <taxon>Metazoa</taxon>
        <taxon>Cnidaria</taxon>
        <taxon>Hydrozoa</taxon>
        <taxon>Hydroidolina</taxon>
        <taxon>Leptothecata</taxon>
        <taxon>Obeliida</taxon>
        <taxon>Clytiidae</taxon>
        <taxon>Clytia</taxon>
    </lineage>
</organism>
<keyword evidence="3" id="KW-1185">Reference proteome</keyword>
<evidence type="ECO:0000313" key="2">
    <source>
        <dbReference type="EnsemblMetazoa" id="CLYHEMP014810.1"/>
    </source>
</evidence>
<dbReference type="EnsemblMetazoa" id="CLYHEMT014810.1">
    <property type="protein sequence ID" value="CLYHEMP014810.1"/>
    <property type="gene ID" value="CLYHEMG014810"/>
</dbReference>
<accession>A0A7M5WY54</accession>
<dbReference type="AlphaFoldDB" id="A0A7M5WY54"/>
<sequence length="469" mass="54855">MGFQYPLTFLSEAEHIQHVKEHQKFYNNILNKINLEIQEQLRNERLAKEKAHQKLLREKKENEQKLQTKNEELQKAQKETEKLQDEARENRETVKQAEQLIYKTEQYKHVESSAKGKTFEEEIKYALVQTKRMLNFDCVIDTQNKMRSCDVRIRVPELGIVGIEAKDKQMITKDDISKFNRDRLQNGFVGSIFWSKSAKIYDTNDMSDLQSFIWMDASSKCLYIRANNDFERIALVIFAYVEFLIALKEGSGSDNKALTETIIKVFDMMVNQYDQFGRLKKEVQNLDITFKKNLEMVTHLCKTHRVKINERLLKETDFVVVYKRDARNLNAYRNDELYKIQSKSFFNPKGKAMKSPMKSPLKRENESNRIDVKTEEPPLSKRSKEILFESSVSDFTAVQEKGLAGAKTQLYNHDSLLKVDPSSFYEENFDSSNANRATKKSILEPFQIDLTSNNSEDTFDTASYDSQEF</sequence>
<feature type="region of interest" description="Disordered" evidence="1">
    <location>
        <begin position="57"/>
        <end position="90"/>
    </location>
</feature>
<reference evidence="2" key="1">
    <citation type="submission" date="2021-01" db="UniProtKB">
        <authorList>
            <consortium name="EnsemblMetazoa"/>
        </authorList>
    </citation>
    <scope>IDENTIFICATION</scope>
</reference>
<dbReference type="Proteomes" id="UP000594262">
    <property type="component" value="Unplaced"/>
</dbReference>
<feature type="region of interest" description="Disordered" evidence="1">
    <location>
        <begin position="349"/>
        <end position="369"/>
    </location>
</feature>
<evidence type="ECO:0000256" key="1">
    <source>
        <dbReference type="SAM" id="MobiDB-lite"/>
    </source>
</evidence>
<protein>
    <submittedName>
        <fullName evidence="2">Uncharacterized protein</fullName>
    </submittedName>
</protein>
<evidence type="ECO:0000313" key="3">
    <source>
        <dbReference type="Proteomes" id="UP000594262"/>
    </source>
</evidence>
<proteinExistence type="predicted"/>
<name>A0A7M5WY54_9CNID</name>